<evidence type="ECO:0008006" key="3">
    <source>
        <dbReference type="Google" id="ProtNLM"/>
    </source>
</evidence>
<evidence type="ECO:0000313" key="1">
    <source>
        <dbReference type="EMBL" id="SEP87379.1"/>
    </source>
</evidence>
<dbReference type="AlphaFoldDB" id="A0A1H9BEU3"/>
<evidence type="ECO:0000313" key="2">
    <source>
        <dbReference type="Proteomes" id="UP000199028"/>
    </source>
</evidence>
<dbReference type="InterPro" id="IPR029787">
    <property type="entry name" value="Nucleotide_cyclase"/>
</dbReference>
<accession>A0A1H9BEU3</accession>
<gene>
    <name evidence="1" type="ORF">SAMN05216195_101460</name>
</gene>
<protein>
    <recommendedName>
        <fullName evidence="3">Adenylate cyclase, class 3</fullName>
    </recommendedName>
</protein>
<reference evidence="2" key="1">
    <citation type="submission" date="2016-10" db="EMBL/GenBank/DDBJ databases">
        <authorList>
            <person name="Varghese N."/>
            <person name="Submissions S."/>
        </authorList>
    </citation>
    <scope>NUCLEOTIDE SEQUENCE [LARGE SCALE GENOMIC DNA]</scope>
    <source>
        <strain evidence="2">CGMCC 4.578</strain>
    </source>
</reference>
<organism evidence="1 2">
    <name type="scientific">Lentzea flaviverrucosa</name>
    <dbReference type="NCBI Taxonomy" id="200379"/>
    <lineage>
        <taxon>Bacteria</taxon>
        <taxon>Bacillati</taxon>
        <taxon>Actinomycetota</taxon>
        <taxon>Actinomycetes</taxon>
        <taxon>Pseudonocardiales</taxon>
        <taxon>Pseudonocardiaceae</taxon>
        <taxon>Lentzea</taxon>
    </lineage>
</organism>
<dbReference type="Gene3D" id="3.30.70.1230">
    <property type="entry name" value="Nucleotide cyclase"/>
    <property type="match status" value="1"/>
</dbReference>
<dbReference type="Proteomes" id="UP000199028">
    <property type="component" value="Unassembled WGS sequence"/>
</dbReference>
<dbReference type="EMBL" id="FOFT01000001">
    <property type="protein sequence ID" value="SEP87379.1"/>
    <property type="molecule type" value="Genomic_DNA"/>
</dbReference>
<name>A0A1H9BEU3_9PSEU</name>
<sequence>MTPGSAQRRIIVVVDIAEFTRPDRTVAHQLALQSGLYDVLRSAFSDIGVDVDTWVIEDRGDGALILIPKDFPKSELVDVLPDRLVAELRRYNATKVDAAKIKLRVAVHEGEIRKNEHGWMGGQVALAFRMLDEPEAKLALQRSDGVVALIASDSFYSETILRRPGTSPEAYRRIDVQVKNFTGQAWLRLVGTGEGPGRFRWQDPSVDEVTIHTSGDDGTSVRDAVVHLLESAGYVIVDRQNPELGSWFQRMFVRPLDPDAAKVSAAEIACAVTNEVKSAMVGSVIQAGEVLVTSHPQSTREERLVDSAARLLEAIRDHEEVLVYLPPLLLVKIGPRVLSWEPTDEERAIITANPHLLHSPGELLALFASTTRQNGASGGT</sequence>
<dbReference type="SUPFAM" id="SSF55073">
    <property type="entry name" value="Nucleotide cyclase"/>
    <property type="match status" value="1"/>
</dbReference>
<proteinExistence type="predicted"/>
<keyword evidence="2" id="KW-1185">Reference proteome</keyword>